<dbReference type="AlphaFoldDB" id="A0A6S7JUP7"/>
<comment type="caution">
    <text evidence="1">The sequence shown here is derived from an EMBL/GenBank/DDBJ whole genome shotgun (WGS) entry which is preliminary data.</text>
</comment>
<accession>A0A6S7JUP7</accession>
<name>A0A6S7JUP7_PARCT</name>
<dbReference type="EMBL" id="CACRXK020019596">
    <property type="protein sequence ID" value="CAB4033844.1"/>
    <property type="molecule type" value="Genomic_DNA"/>
</dbReference>
<protein>
    <submittedName>
        <fullName evidence="1">Uncharacterized protein</fullName>
    </submittedName>
</protein>
<evidence type="ECO:0000313" key="2">
    <source>
        <dbReference type="Proteomes" id="UP001152795"/>
    </source>
</evidence>
<reference evidence="1" key="1">
    <citation type="submission" date="2020-04" db="EMBL/GenBank/DDBJ databases">
        <authorList>
            <person name="Alioto T."/>
            <person name="Alioto T."/>
            <person name="Gomez Garrido J."/>
        </authorList>
    </citation>
    <scope>NUCLEOTIDE SEQUENCE</scope>
    <source>
        <strain evidence="1">A484AB</strain>
    </source>
</reference>
<dbReference type="Proteomes" id="UP001152795">
    <property type="component" value="Unassembled WGS sequence"/>
</dbReference>
<gene>
    <name evidence="1" type="ORF">PACLA_8A043943</name>
</gene>
<keyword evidence="2" id="KW-1185">Reference proteome</keyword>
<organism evidence="1 2">
    <name type="scientific">Paramuricea clavata</name>
    <name type="common">Red gorgonian</name>
    <name type="synonym">Violescent sea-whip</name>
    <dbReference type="NCBI Taxonomy" id="317549"/>
    <lineage>
        <taxon>Eukaryota</taxon>
        <taxon>Metazoa</taxon>
        <taxon>Cnidaria</taxon>
        <taxon>Anthozoa</taxon>
        <taxon>Octocorallia</taxon>
        <taxon>Malacalcyonacea</taxon>
        <taxon>Plexauridae</taxon>
        <taxon>Paramuricea</taxon>
    </lineage>
</organism>
<dbReference type="OrthoDB" id="5975977at2759"/>
<dbReference type="PANTHER" id="PTHR46704">
    <property type="entry name" value="CXC DOMAIN-CONTAINING PROTEIN-RELATED"/>
    <property type="match status" value="1"/>
</dbReference>
<dbReference type="PANTHER" id="PTHR46704:SF1">
    <property type="entry name" value="TELOMERE LENGTH REGULATION PROTEIN TEL2 HOMOLOG"/>
    <property type="match status" value="1"/>
</dbReference>
<evidence type="ECO:0000313" key="1">
    <source>
        <dbReference type="EMBL" id="CAB4033844.1"/>
    </source>
</evidence>
<sequence>MYEAAQLLKHQIKQCKGISIYPGSVNDIDQATAKNVVTGDLYLFLRWLITNDGVDVDAESDCSNDSDERKVLCLTQDVIHCTSHGRVNLGLVMSVHHLTGSKQCPFSILWAYCSCYSEIETVDTALARESLAKSECDGTVIPSNITPDTFIQFAADNNDINEETLDGKDTTHATTLVVYQQKPFGPMPRKEVLANHTKKKRSLTKVNSCDEILEC</sequence>
<proteinExistence type="predicted"/>